<proteinExistence type="predicted"/>
<name>A0ACC2VC10_9TREE</name>
<accession>A0ACC2VC10</accession>
<protein>
    <submittedName>
        <fullName evidence="1">Uncharacterized protein</fullName>
    </submittedName>
</protein>
<comment type="caution">
    <text evidence="1">The sequence shown here is derived from an EMBL/GenBank/DDBJ whole genome shotgun (WGS) entry which is preliminary data.</text>
</comment>
<dbReference type="EMBL" id="JASBWR010000092">
    <property type="protein sequence ID" value="KAJ9096606.1"/>
    <property type="molecule type" value="Genomic_DNA"/>
</dbReference>
<organism evidence="1 2">
    <name type="scientific">Naganishia cerealis</name>
    <dbReference type="NCBI Taxonomy" id="610337"/>
    <lineage>
        <taxon>Eukaryota</taxon>
        <taxon>Fungi</taxon>
        <taxon>Dikarya</taxon>
        <taxon>Basidiomycota</taxon>
        <taxon>Agaricomycotina</taxon>
        <taxon>Tremellomycetes</taxon>
        <taxon>Filobasidiales</taxon>
        <taxon>Filobasidiaceae</taxon>
        <taxon>Naganishia</taxon>
    </lineage>
</organism>
<keyword evidence="2" id="KW-1185">Reference proteome</keyword>
<evidence type="ECO:0000313" key="2">
    <source>
        <dbReference type="Proteomes" id="UP001241377"/>
    </source>
</evidence>
<dbReference type="Proteomes" id="UP001241377">
    <property type="component" value="Unassembled WGS sequence"/>
</dbReference>
<gene>
    <name evidence="1" type="ORF">QFC19_007139</name>
</gene>
<reference evidence="1" key="1">
    <citation type="submission" date="2023-04" db="EMBL/GenBank/DDBJ databases">
        <title>Draft Genome sequencing of Naganishia species isolated from polar environments using Oxford Nanopore Technology.</title>
        <authorList>
            <person name="Leo P."/>
            <person name="Venkateswaran K."/>
        </authorList>
    </citation>
    <scope>NUCLEOTIDE SEQUENCE</scope>
    <source>
        <strain evidence="1">MNA-CCFEE 5261</strain>
    </source>
</reference>
<evidence type="ECO:0000313" key="1">
    <source>
        <dbReference type="EMBL" id="KAJ9096606.1"/>
    </source>
</evidence>
<sequence length="356" mass="39412">MSFFRRKDKSVIPPVAPPPGYDSSPVSVSSTPPPPGAAARQQLFGSKTPAATGPPAAVDPYANSRGASSLGRAPSYTSTPGDPYGDAKGSSERDQLFGGFIPKEPVEKARVYGYEGRENEDDFDEDEEIEGIKHQMRDVKQESLAGTRNALRVAREAEDTARGTLAKLADQSERIANTERHLDVAKASNQRAEDRADELRKLNRSIFRPSVTWNKEGKRMAQEERIMDRHLREREDREKARQDVLETHHRLNAAGTGSGSSRDGPPQPGAQAKRQEERKRFQFDATASDDELEDELDENLNETLDVTRRLKSLAMAAGQEIDTHNKRLVGITDKTGDLDLAILKNTERVRRAGGKK</sequence>